<dbReference type="Gene3D" id="2.60.40.10">
    <property type="entry name" value="Immunoglobulins"/>
    <property type="match status" value="1"/>
</dbReference>
<dbReference type="InterPro" id="IPR001343">
    <property type="entry name" value="Hemolysn_Ca-bd"/>
</dbReference>
<protein>
    <recommendedName>
        <fullName evidence="4">Hint domain-containing protein</fullName>
    </recommendedName>
</protein>
<dbReference type="Gene3D" id="2.170.16.10">
    <property type="entry name" value="Hedgehog/Intein (Hint) domain"/>
    <property type="match status" value="1"/>
</dbReference>
<keyword evidence="6" id="KW-1185">Reference proteome</keyword>
<dbReference type="PRINTS" id="PR00313">
    <property type="entry name" value="CABNDNGRPT"/>
</dbReference>
<name>A0ABQ5LVG5_9RHOB</name>
<evidence type="ECO:0000313" key="5">
    <source>
        <dbReference type="EMBL" id="GKY88985.1"/>
    </source>
</evidence>
<dbReference type="PANTHER" id="PTHR38340:SF1">
    <property type="entry name" value="S-LAYER PROTEIN"/>
    <property type="match status" value="1"/>
</dbReference>
<dbReference type="PANTHER" id="PTHR38340">
    <property type="entry name" value="S-LAYER PROTEIN"/>
    <property type="match status" value="1"/>
</dbReference>
<evidence type="ECO:0000256" key="2">
    <source>
        <dbReference type="ARBA" id="ARBA00022525"/>
    </source>
</evidence>
<sequence>MTYHTSYPAGYTPSGDYLLDWTLTGADGSATLTSSAGSGTVGVTVSTPTSASGDSFTLSGGLLKSDDVSKPTQTVVEFDQAVTDLNFQLKDVDQGWGWDDKVTVLAYDADGNLVDVEFTSLQSGQQVTGNTIEGGRELCEEGVTVTVSEPIVKLVVIHDNGSSAGESGHISITDMGFNCVPAPEGDGIVEGTAGDDLIDLAYTGDPDGDMVDNNDELLPGEGPNDDIIVAGAGDDQVYAGAADDEVYAGAGNDYVEGGAGDDVIYGDSDGPYGAGAPGEAKTLVWDNVASDGTKLGSSTDYDAGGINVNIGFVAQDYCATATISNDQTYVEPGEGFDADSSLMLHGLGGEGGWDNTSTTTLSFSSTDDAYGDEVQNVAFRLNDVDVGNYHDNHIDRVTIRAYDAEGNAVAVVLTPTGVQNVSGNTVTGTSPDNGYQGPEDAIGSVEVAIAGPVARIEIDYDNGANTDQAIWVSDITFDTTGTGGSGEPGDDTLLGGEGDDLIFGEGGDDTITGGDGADTMHGGADRDTFIGGTAGDAVDGGSEGDDYDVLDLSGSGPLRIVDQTTDPDGNSTSGIVQFLDDSGNVTGEMTFTEIEQIILPPNSGPNAEDDTATTDEDTAVTIDVLGNDTDPDGDPLTVTEATSPDGDVVINPDGTITFTPDENFNGTTEITYTVDDGNGGTDTATVTVEVTPVNDAPVAEDDTATTDEDTAVTIDVLGNDTDPDGDPLTVTEATSPDGDVVINPDGTITFTPDENFNGTTEITYTVDDGNGGTDTATVTVEVTPVNDDPDAVDDTASTDENTTVTVDLLGNDSDVDGDTLEIVDISDPANGTIVDNGDGTVDYIPDPGFSGTDSFTYTVSDGNGGTDTATVTVNVNNVNDAPVAEDDTASTHLDTAVTIAVLDNDSDPDGDPLIVTEATSPDGDVAINPDGTITFTPAAGFDGEAVVNYTISDGNGGTDSATVTILVNDGIVEGTAGDDLIDYGYAGDPEGDMVDHNDEFLPGEGPNDDIIEAYEGDDTVYAGLGDDEVDAGEGDDTVYGEEGNDTIIGGDGSDTVYGGDGDDYIDTSGSNPMTDYGFPPILPQDTDMFDDRDYVEGGDGNDTIITGDDQDVILGGAGDDTIDGGLDDDTIDGGEGDDYIIGGHGSDTIEGGDGDDEIWGGLGPDTDPLNIVDALDPRPDNGIDVIHGGAGNDVIYGQDDDDVLYGDAGDDYIDGGIDNDTIYGGDGLDTLIGGQGDDLIYGGDGADTIDGGEGDDVIYAGQGKDVVHGGAGDDYIDGETGEDILYGDEGDDTIIGTTGADQLYGGDGDDTITGGNNDDYIEGGDGDDVIDAGADNDEVYGGAGDDEIAGGTGDDTIDGGAGNDVIDGGEGNDTLSGGDDRDLFVNVNYGDYVDGNEGGDDWDTLDLTGSAPSNGSLKVTFTTPNEENGYVTYFDKDGNDLGTLDFYNIEKVIPCFTPGTMIATPKGERRVEELEPGDRVITRDNGIQEIKWVGHKPITFKELAAADHLKPVLIKAGALGNGLPERDMMVSPNHRVLVANDRTTLYFDEREVLAAAKHLVDNQGIQVVEPLGVTYVHFMFERHEVVLSDGAWTESFQPGDYSLKGIGNAQRQELFELFPELETAEGLEDYASARRVLKKHEARMLVK</sequence>
<dbReference type="Pfam" id="PF13403">
    <property type="entry name" value="Hint_2"/>
    <property type="match status" value="1"/>
</dbReference>
<dbReference type="NCBIfam" id="NF012211">
    <property type="entry name" value="tand_rpt_95"/>
    <property type="match status" value="4"/>
</dbReference>
<dbReference type="InterPro" id="IPR011049">
    <property type="entry name" value="Serralysin-like_metalloprot_C"/>
</dbReference>
<dbReference type="InterPro" id="IPR036844">
    <property type="entry name" value="Hint_dom_sf"/>
</dbReference>
<dbReference type="Gene3D" id="2.150.10.10">
    <property type="entry name" value="Serralysin-like metalloprotease, C-terminal"/>
    <property type="match status" value="7"/>
</dbReference>
<dbReference type="InterPro" id="IPR003587">
    <property type="entry name" value="Hint_dom_N"/>
</dbReference>
<comment type="caution">
    <text evidence="5">The sequence shown here is derived from an EMBL/GenBank/DDBJ whole genome shotgun (WGS) entry which is preliminary data.</text>
</comment>
<evidence type="ECO:0000256" key="3">
    <source>
        <dbReference type="SAM" id="MobiDB-lite"/>
    </source>
</evidence>
<organism evidence="5 6">
    <name type="scientific">Sinisalibacter aestuarii</name>
    <dbReference type="NCBI Taxonomy" id="2949426"/>
    <lineage>
        <taxon>Bacteria</taxon>
        <taxon>Pseudomonadati</taxon>
        <taxon>Pseudomonadota</taxon>
        <taxon>Alphaproteobacteria</taxon>
        <taxon>Rhodobacterales</taxon>
        <taxon>Roseobacteraceae</taxon>
        <taxon>Sinisalibacter</taxon>
    </lineage>
</organism>
<dbReference type="Pfam" id="PF17963">
    <property type="entry name" value="Big_9"/>
    <property type="match status" value="4"/>
</dbReference>
<comment type="subcellular location">
    <subcellularLocation>
        <location evidence="1">Secreted</location>
    </subcellularLocation>
</comment>
<dbReference type="InterPro" id="IPR015919">
    <property type="entry name" value="Cadherin-like_sf"/>
</dbReference>
<accession>A0ABQ5LVG5</accession>
<evidence type="ECO:0000313" key="6">
    <source>
        <dbReference type="Proteomes" id="UP001144205"/>
    </source>
</evidence>
<dbReference type="SUPFAM" id="SSF51294">
    <property type="entry name" value="Hedgehog/intein (Hint) domain"/>
    <property type="match status" value="1"/>
</dbReference>
<dbReference type="Pfam" id="PF00353">
    <property type="entry name" value="HemolysinCabind"/>
    <property type="match status" value="11"/>
</dbReference>
<dbReference type="InterPro" id="IPR013783">
    <property type="entry name" value="Ig-like_fold"/>
</dbReference>
<evidence type="ECO:0000256" key="1">
    <source>
        <dbReference type="ARBA" id="ARBA00004613"/>
    </source>
</evidence>
<proteinExistence type="predicted"/>
<evidence type="ECO:0000259" key="4">
    <source>
        <dbReference type="SMART" id="SM00306"/>
    </source>
</evidence>
<dbReference type="EMBL" id="BROH01000009">
    <property type="protein sequence ID" value="GKY88985.1"/>
    <property type="molecule type" value="Genomic_DNA"/>
</dbReference>
<dbReference type="InterPro" id="IPR006141">
    <property type="entry name" value="Intein_N"/>
</dbReference>
<gene>
    <name evidence="5" type="ORF">STA1M1_28540</name>
</gene>
<dbReference type="SUPFAM" id="SSF51120">
    <property type="entry name" value="beta-Roll"/>
    <property type="match status" value="5"/>
</dbReference>
<dbReference type="InterPro" id="IPR028992">
    <property type="entry name" value="Hedgehog/Intein_dom"/>
</dbReference>
<dbReference type="SUPFAM" id="SSF49313">
    <property type="entry name" value="Cadherin-like"/>
    <property type="match status" value="2"/>
</dbReference>
<dbReference type="Proteomes" id="UP001144205">
    <property type="component" value="Unassembled WGS sequence"/>
</dbReference>
<feature type="region of interest" description="Disordered" evidence="3">
    <location>
        <begin position="1342"/>
        <end position="1379"/>
    </location>
</feature>
<dbReference type="Gene3D" id="2.60.40.2810">
    <property type="match status" value="3"/>
</dbReference>
<dbReference type="PROSITE" id="PS00330">
    <property type="entry name" value="HEMOLYSIN_CALCIUM"/>
    <property type="match status" value="9"/>
</dbReference>
<dbReference type="InterPro" id="IPR018511">
    <property type="entry name" value="Hemolysin-typ_Ca-bd_CS"/>
</dbReference>
<feature type="domain" description="Hint" evidence="4">
    <location>
        <begin position="1453"/>
        <end position="1569"/>
    </location>
</feature>
<reference evidence="5" key="1">
    <citation type="journal article" date="2023" name="Int. J. Syst. Evol. Microbiol.">
        <title>Sinisalibacter aestuarii sp. nov., isolated from estuarine sediment of the Arakawa River.</title>
        <authorList>
            <person name="Arafat S.T."/>
            <person name="Hirano S."/>
            <person name="Sato A."/>
            <person name="Takeuchi K."/>
            <person name="Yasuda T."/>
            <person name="Terahara T."/>
            <person name="Hamada M."/>
            <person name="Kobayashi T."/>
        </authorList>
    </citation>
    <scope>NUCLEOTIDE SEQUENCE</scope>
    <source>
        <strain evidence="5">B-399</strain>
    </source>
</reference>
<dbReference type="SMART" id="SM00306">
    <property type="entry name" value="HintN"/>
    <property type="match status" value="1"/>
</dbReference>
<dbReference type="PROSITE" id="PS50817">
    <property type="entry name" value="INTEIN_N_TER"/>
    <property type="match status" value="1"/>
</dbReference>
<keyword evidence="2" id="KW-0964">Secreted</keyword>
<dbReference type="RefSeq" id="WP_281843025.1">
    <property type="nucleotide sequence ID" value="NZ_BROH01000009.1"/>
</dbReference>
<dbReference type="InterPro" id="IPR050557">
    <property type="entry name" value="RTX_toxin/Mannuronan_C5-epim"/>
</dbReference>